<dbReference type="InterPro" id="IPR019079">
    <property type="entry name" value="Capsule_synth_CapA"/>
</dbReference>
<evidence type="ECO:0000256" key="2">
    <source>
        <dbReference type="SAM" id="MobiDB-lite"/>
    </source>
</evidence>
<evidence type="ECO:0000313" key="5">
    <source>
        <dbReference type="Proteomes" id="UP000017127"/>
    </source>
</evidence>
<dbReference type="OrthoDB" id="9810906at2"/>
<dbReference type="EMBL" id="AUZM01000002">
    <property type="protein sequence ID" value="ERT09567.1"/>
    <property type="molecule type" value="Genomic_DNA"/>
</dbReference>
<dbReference type="SUPFAM" id="SSF56300">
    <property type="entry name" value="Metallo-dependent phosphatases"/>
    <property type="match status" value="1"/>
</dbReference>
<name>U7QQL6_9CYAN</name>
<evidence type="ECO:0000313" key="4">
    <source>
        <dbReference type="EMBL" id="ERT09567.1"/>
    </source>
</evidence>
<dbReference type="Proteomes" id="UP000017127">
    <property type="component" value="Unassembled WGS sequence"/>
</dbReference>
<feature type="domain" description="Capsule synthesis protein CapA" evidence="3">
    <location>
        <begin position="58"/>
        <end position="310"/>
    </location>
</feature>
<reference evidence="4 5" key="1">
    <citation type="journal article" date="2013" name="Front. Microbiol.">
        <title>Comparative genomic analyses of the cyanobacterium, Lyngbya aestuarii BL J, a powerful hydrogen producer.</title>
        <authorList>
            <person name="Kothari A."/>
            <person name="Vaughn M."/>
            <person name="Garcia-Pichel F."/>
        </authorList>
    </citation>
    <scope>NUCLEOTIDE SEQUENCE [LARGE SCALE GENOMIC DNA]</scope>
    <source>
        <strain evidence="4 5">BL J</strain>
    </source>
</reference>
<feature type="region of interest" description="Disordered" evidence="2">
    <location>
        <begin position="396"/>
        <end position="417"/>
    </location>
</feature>
<proteinExistence type="inferred from homology"/>
<sequence>MKITQKPIKFFTGILILGVFCISGCDRPSNSNSTVIEQTASTPPVEPPPPQPYTREAKLVAVGDIMMHGSQIKSGYNPSTKTYNYDNFFTEVKEIISQGDWAIGNLETTLAGSETGYTGYPMFNAPDTLADAIKNAGFNVLTTANNHSLDRREAGVLKTLENVRSRGIEPVGTAASAEEDEEILILEKNEISMAILAYTYGTNGIPIPEGKDYLVNLIDEAEIIEDIQAAEDLGVDVVTVALHFGSEYQRQPNQQQKQLVKSLVDAGADIILGSHPHVVQPYEVFERTDKSGNIQKAVAIYSMGNFISNQRGDYKDLGVIFKVNIRKYFPEETIEFTEIQALPTWVHRYSANNKYNFRILPLEKTVTEKNDPLLPQSEYSVLSRYLDQMNRHIHSLNPSKTVTKVQHDSRESPSSTQ</sequence>
<comment type="caution">
    <text evidence="4">The sequence shown here is derived from an EMBL/GenBank/DDBJ whole genome shotgun (WGS) entry which is preliminary data.</text>
</comment>
<dbReference type="PATRIC" id="fig|1348334.3.peg.353"/>
<dbReference type="Gene3D" id="3.60.21.10">
    <property type="match status" value="1"/>
</dbReference>
<dbReference type="Pfam" id="PF09587">
    <property type="entry name" value="PGA_cap"/>
    <property type="match status" value="1"/>
</dbReference>
<gene>
    <name evidence="4" type="ORF">M595_0357</name>
</gene>
<accession>U7QQL6</accession>
<dbReference type="InterPro" id="IPR029052">
    <property type="entry name" value="Metallo-depent_PP-like"/>
</dbReference>
<organism evidence="4 5">
    <name type="scientific">Lyngbya aestuarii BL J</name>
    <dbReference type="NCBI Taxonomy" id="1348334"/>
    <lineage>
        <taxon>Bacteria</taxon>
        <taxon>Bacillati</taxon>
        <taxon>Cyanobacteriota</taxon>
        <taxon>Cyanophyceae</taxon>
        <taxon>Oscillatoriophycideae</taxon>
        <taxon>Oscillatoriales</taxon>
        <taxon>Microcoleaceae</taxon>
        <taxon>Lyngbya</taxon>
    </lineage>
</organism>
<comment type="similarity">
    <text evidence="1">Belongs to the CapA family.</text>
</comment>
<evidence type="ECO:0000259" key="3">
    <source>
        <dbReference type="SMART" id="SM00854"/>
    </source>
</evidence>
<keyword evidence="5" id="KW-1185">Reference proteome</keyword>
<feature type="compositionally biased region" description="Polar residues" evidence="2">
    <location>
        <begin position="32"/>
        <end position="42"/>
    </location>
</feature>
<evidence type="ECO:0000256" key="1">
    <source>
        <dbReference type="ARBA" id="ARBA00005662"/>
    </source>
</evidence>
<dbReference type="PANTHER" id="PTHR33393">
    <property type="entry name" value="POLYGLUTAMINE SYNTHESIS ACCESSORY PROTEIN RV0574C-RELATED"/>
    <property type="match status" value="1"/>
</dbReference>
<dbReference type="CDD" id="cd07381">
    <property type="entry name" value="MPP_CapA"/>
    <property type="match status" value="1"/>
</dbReference>
<dbReference type="PANTHER" id="PTHR33393:SF12">
    <property type="entry name" value="CAPSULE BIOSYNTHESIS PROTEIN CAPA"/>
    <property type="match status" value="1"/>
</dbReference>
<dbReference type="SMART" id="SM00854">
    <property type="entry name" value="PGA_cap"/>
    <property type="match status" value="1"/>
</dbReference>
<protein>
    <submittedName>
        <fullName evidence="4">Bacterial capsule synthesis PGA_cap family protein</fullName>
    </submittedName>
</protein>
<dbReference type="InterPro" id="IPR052169">
    <property type="entry name" value="CW_Biosynth-Accessory"/>
</dbReference>
<feature type="region of interest" description="Disordered" evidence="2">
    <location>
        <begin position="32"/>
        <end position="52"/>
    </location>
</feature>
<dbReference type="AlphaFoldDB" id="U7QQL6"/>
<dbReference type="RefSeq" id="WP_023064067.1">
    <property type="nucleotide sequence ID" value="NZ_AUZM01000002.1"/>
</dbReference>